<protein>
    <submittedName>
        <fullName evidence="2">Uncharacterized protein</fullName>
    </submittedName>
</protein>
<sequence>MTIDFRTIRLQEDRTRGLHINERCTSALGSTVTDAIEDLEGTEIILKSRYLQTPQMSTTHRTVFLSLLLKLREGIRYIFNMFSSFKKETYLIGILLHTHDDGFMILQINTHGILDILLDEPTEPSTSTKYLAKLKKALLQIESFPMVKLTMMASHTNNISVLFLGALLGLEGLYYDQENFCVTSIVQYYNDAATVQQNQASSQDTGTLGVTLKGMSMQQTITVSKSFRLLVLRGPFIKPYYSIKMAVDVIHKLVEKFEASVVLLTGPLLLEYPSDPTDYNSKEPHSLAQQYLLTFLLALHISMLENRCHAILITDCNCLLAPDSYYPTLPHSTMLPDTTSLYKTISFGGDPLCFSICGVNLAYFSSALLGFQFIESSYLSRHKEALPSSPQPSHSKPSASSPRSPECPFVSSLPTTSQSSPFKRVTVPDSPSRNLSNGPPILSKVPPTPTRSDETTDTPRTILPNENLLGLCDSLIEGRILAQSTDAGILVGLEQKRLLYYINASLELQTSIPEFPSSRPLLHSRTPNAWLNPETDIVITTLPAFSAPLLVTIYGKPRIIVPLLEKDGQGAVITLRQGNGTIDNLAHCETYSFAINFAE</sequence>
<dbReference type="HOGENOM" id="CLU_455948_0_0_1"/>
<dbReference type="OMA" id="MASHTNN"/>
<feature type="region of interest" description="Disordered" evidence="1">
    <location>
        <begin position="384"/>
        <end position="462"/>
    </location>
</feature>
<feature type="compositionally biased region" description="Polar residues" evidence="1">
    <location>
        <begin position="412"/>
        <end position="421"/>
    </location>
</feature>
<dbReference type="Proteomes" id="UP000001548">
    <property type="component" value="Unassembled WGS sequence"/>
</dbReference>
<accession>D3KHY3</accession>
<comment type="caution">
    <text evidence="2">The sequence shown here is derived from an EMBL/GenBank/DDBJ whole genome shotgun (WGS) entry which is preliminary data.</text>
</comment>
<organism evidence="2 3">
    <name type="scientific">Giardia intestinalis (strain ATCC 50803 / WB clone C6)</name>
    <name type="common">Giardia lamblia</name>
    <dbReference type="NCBI Taxonomy" id="184922"/>
    <lineage>
        <taxon>Eukaryota</taxon>
        <taxon>Metamonada</taxon>
        <taxon>Diplomonadida</taxon>
        <taxon>Hexamitidae</taxon>
        <taxon>Giardiinae</taxon>
        <taxon>Giardia</taxon>
    </lineage>
</organism>
<evidence type="ECO:0000313" key="2">
    <source>
        <dbReference type="EMBL" id="KAE8305507.1"/>
    </source>
</evidence>
<dbReference type="AlphaFoldDB" id="D3KHY3"/>
<dbReference type="VEuPathDB" id="GiardiaDB:GL50803_101877"/>
<evidence type="ECO:0000313" key="3">
    <source>
        <dbReference type="Proteomes" id="UP000001548"/>
    </source>
</evidence>
<dbReference type="EMBL" id="AACB03000001">
    <property type="protein sequence ID" value="KAE8305507.1"/>
    <property type="molecule type" value="Genomic_DNA"/>
</dbReference>
<feature type="compositionally biased region" description="Low complexity" evidence="1">
    <location>
        <begin position="387"/>
        <end position="404"/>
    </location>
</feature>
<proteinExistence type="predicted"/>
<keyword evidence="3" id="KW-1185">Reference proteome</keyword>
<reference evidence="2 3" key="1">
    <citation type="journal article" date="2007" name="Science">
        <title>Genomic minimalism in the early diverging intestinal parasite Giardia lamblia.</title>
        <authorList>
            <person name="Morrison H.G."/>
            <person name="McArthur A.G."/>
            <person name="Gillin F.D."/>
            <person name="Aley S.B."/>
            <person name="Adam R.D."/>
            <person name="Olsen G.J."/>
            <person name="Best A.A."/>
            <person name="Cande W.Z."/>
            <person name="Chen F."/>
            <person name="Cipriano M.J."/>
            <person name="Davids B.J."/>
            <person name="Dawson S.C."/>
            <person name="Elmendorf H.G."/>
            <person name="Hehl A.B."/>
            <person name="Holder M.E."/>
            <person name="Huse S.M."/>
            <person name="Kim U.U."/>
            <person name="Lasek-Nesselquist E."/>
            <person name="Manning G."/>
            <person name="Nigam A."/>
            <person name="Nixon J.E."/>
            <person name="Palm D."/>
            <person name="Passamaneck N.E."/>
            <person name="Prabhu A."/>
            <person name="Reich C.I."/>
            <person name="Reiner D.S."/>
            <person name="Samuelson J."/>
            <person name="Svard S.G."/>
            <person name="Sogin M.L."/>
        </authorList>
    </citation>
    <scope>NUCLEOTIDE SEQUENCE [LARGE SCALE GENOMIC DNA]</scope>
    <source>
        <strain evidence="2 3">WB C6</strain>
    </source>
</reference>
<evidence type="ECO:0000256" key="1">
    <source>
        <dbReference type="SAM" id="MobiDB-lite"/>
    </source>
</evidence>
<name>D3KHY3_GIAIC</name>
<gene>
    <name evidence="2" type="ORF">GL50803_00101877</name>
</gene>